<evidence type="ECO:0000256" key="1">
    <source>
        <dbReference type="SAM" id="MobiDB-lite"/>
    </source>
</evidence>
<evidence type="ECO:0000313" key="2">
    <source>
        <dbReference type="EMBL" id="TNM91577.1"/>
    </source>
</evidence>
<reference evidence="2 3" key="1">
    <citation type="submission" date="2019-04" db="EMBL/GenBank/DDBJ databases">
        <title>The sequence and de novo assembly of Takifugu bimaculatus genome using PacBio and Hi-C technologies.</title>
        <authorList>
            <person name="Xu P."/>
            <person name="Liu B."/>
            <person name="Zhou Z."/>
        </authorList>
    </citation>
    <scope>NUCLEOTIDE SEQUENCE [LARGE SCALE GENOMIC DNA]</scope>
    <source>
        <strain evidence="2">TB-2018</strain>
        <tissue evidence="2">Muscle</tissue>
    </source>
</reference>
<protein>
    <submittedName>
        <fullName evidence="2">Uncharacterized protein</fullName>
    </submittedName>
</protein>
<feature type="compositionally biased region" description="Polar residues" evidence="1">
    <location>
        <begin position="427"/>
        <end position="440"/>
    </location>
</feature>
<feature type="compositionally biased region" description="Low complexity" evidence="1">
    <location>
        <begin position="229"/>
        <end position="248"/>
    </location>
</feature>
<feature type="region of interest" description="Disordered" evidence="1">
    <location>
        <begin position="226"/>
        <end position="255"/>
    </location>
</feature>
<dbReference type="EMBL" id="SWLE01000015">
    <property type="protein sequence ID" value="TNM91577.1"/>
    <property type="molecule type" value="Genomic_DNA"/>
</dbReference>
<proteinExistence type="predicted"/>
<sequence length="451" mass="49341">MPVVERRRAAAPQWGNGPSRHQDFRHHRQPLALPGRPVGTWPPGGSCSARHEHGEPFYMSFVSKAILWDRRLRHYPARERPYDCPSLCPRFLSHMKVHPEDHRPQCFQTSKSRRPPLFQGRTTNTCTLAPPDAKAQTLESEAYQHNTWCFHTITSTTGGVPSAPPPSTFNPTPPLQNTPFLNSEGQQVKVDSDGASPNNTHPPVDENIKAQTKEAPVSLMESMKLHLKSSGPVCSPSPPSTLSQGSSSDYSQAPSSVFSRSTNLSGWISGLSGCCSSASSRSSELSCTQSHLFDELEAIAPRSPSCPSLYQPWDSPRSASPDTELSPGLAALTVGCQSGNLSSMSRVQLLLLKRVEPEDEEPSPSQDWSGFRMQYDAGLTSSGAPRPLTAGSVSERCDPARRAVQNKSDESGSPSSWIMEQRRSFDTFRSTVCSPCGSSHGSRRRCHPKDH</sequence>
<feature type="region of interest" description="Disordered" evidence="1">
    <location>
        <begin position="376"/>
        <end position="451"/>
    </location>
</feature>
<feature type="region of interest" description="Disordered" evidence="1">
    <location>
        <begin position="157"/>
        <end position="209"/>
    </location>
</feature>
<gene>
    <name evidence="2" type="ORF">fugu_019957</name>
</gene>
<name>A0A4Z2BIK1_9TELE</name>
<feature type="region of interest" description="Disordered" evidence="1">
    <location>
        <begin position="106"/>
        <end position="129"/>
    </location>
</feature>
<accession>A0A4Z2BIK1</accession>
<feature type="compositionally biased region" description="Basic residues" evidence="1">
    <location>
        <begin position="441"/>
        <end position="451"/>
    </location>
</feature>
<dbReference type="AlphaFoldDB" id="A0A4Z2BIK1"/>
<feature type="compositionally biased region" description="Polar residues" evidence="1">
    <location>
        <begin position="177"/>
        <end position="186"/>
    </location>
</feature>
<feature type="region of interest" description="Disordered" evidence="1">
    <location>
        <begin position="1"/>
        <end position="24"/>
    </location>
</feature>
<feature type="compositionally biased region" description="Pro residues" evidence="1">
    <location>
        <begin position="162"/>
        <end position="176"/>
    </location>
</feature>
<keyword evidence="3" id="KW-1185">Reference proteome</keyword>
<dbReference type="Proteomes" id="UP000516260">
    <property type="component" value="Chromosome 22"/>
</dbReference>
<comment type="caution">
    <text evidence="2">The sequence shown here is derived from an EMBL/GenBank/DDBJ whole genome shotgun (WGS) entry which is preliminary data.</text>
</comment>
<organism evidence="2 3">
    <name type="scientific">Takifugu bimaculatus</name>
    <dbReference type="NCBI Taxonomy" id="433685"/>
    <lineage>
        <taxon>Eukaryota</taxon>
        <taxon>Metazoa</taxon>
        <taxon>Chordata</taxon>
        <taxon>Craniata</taxon>
        <taxon>Vertebrata</taxon>
        <taxon>Euteleostomi</taxon>
        <taxon>Actinopterygii</taxon>
        <taxon>Neopterygii</taxon>
        <taxon>Teleostei</taxon>
        <taxon>Neoteleostei</taxon>
        <taxon>Acanthomorphata</taxon>
        <taxon>Eupercaria</taxon>
        <taxon>Tetraodontiformes</taxon>
        <taxon>Tetradontoidea</taxon>
        <taxon>Tetraodontidae</taxon>
        <taxon>Takifugu</taxon>
    </lineage>
</organism>
<evidence type="ECO:0000313" key="3">
    <source>
        <dbReference type="Proteomes" id="UP000516260"/>
    </source>
</evidence>